<reference evidence="1" key="1">
    <citation type="submission" date="2021-01" db="EMBL/GenBank/DDBJ databases">
        <title>Chromosome-level genome assembly of a human fungal pathogen reveals clustering of transcriptionally co-regulated genes.</title>
        <authorList>
            <person name="Voorhies M."/>
            <person name="Cohen S."/>
            <person name="Shea T.P."/>
            <person name="Petrus S."/>
            <person name="Munoz J.F."/>
            <person name="Poplawski S."/>
            <person name="Goldman W.E."/>
            <person name="Michael T."/>
            <person name="Cuomo C.A."/>
            <person name="Sil A."/>
            <person name="Beyhan S."/>
        </authorList>
    </citation>
    <scope>NUCLEOTIDE SEQUENCE</scope>
    <source>
        <strain evidence="1">H88</strain>
    </source>
</reference>
<gene>
    <name evidence="1" type="ORF">I7I53_08187</name>
</gene>
<dbReference type="Proteomes" id="UP000663419">
    <property type="component" value="Chromosome 2"/>
</dbReference>
<name>A0A8A1LF74_AJEC8</name>
<proteinExistence type="predicted"/>
<dbReference type="AlphaFoldDB" id="A0A8A1LF74"/>
<evidence type="ECO:0000313" key="2">
    <source>
        <dbReference type="Proteomes" id="UP000663419"/>
    </source>
</evidence>
<accession>A0A8A1LF74</accession>
<dbReference type="VEuPathDB" id="FungiDB:I7I53_08187"/>
<sequence length="115" mass="13157">MDGWVGKREKEGKEMKKRICHPALSIGHVMFAPFLSSKGRWSPLRRVLVQRHPSLPLLLSVSLFLLHSSTQLKADGVVNVDRTKLSIWRNTHSPCVFAHFHVHCVSFHFHFSSTC</sequence>
<protein>
    <submittedName>
        <fullName evidence="1">Uncharacterized protein</fullName>
    </submittedName>
</protein>
<organism evidence="1 2">
    <name type="scientific">Ajellomyces capsulatus (strain H88)</name>
    <name type="common">Darling's disease fungus</name>
    <name type="synonym">Histoplasma capsulatum</name>
    <dbReference type="NCBI Taxonomy" id="544711"/>
    <lineage>
        <taxon>Eukaryota</taxon>
        <taxon>Fungi</taxon>
        <taxon>Dikarya</taxon>
        <taxon>Ascomycota</taxon>
        <taxon>Pezizomycotina</taxon>
        <taxon>Eurotiomycetes</taxon>
        <taxon>Eurotiomycetidae</taxon>
        <taxon>Onygenales</taxon>
        <taxon>Ajellomycetaceae</taxon>
        <taxon>Histoplasma</taxon>
    </lineage>
</organism>
<evidence type="ECO:0000313" key="1">
    <source>
        <dbReference type="EMBL" id="QSS52521.1"/>
    </source>
</evidence>
<dbReference type="EMBL" id="CP069103">
    <property type="protein sequence ID" value="QSS52521.1"/>
    <property type="molecule type" value="Genomic_DNA"/>
</dbReference>